<organism evidence="2 3">
    <name type="scientific">Calocera cornea HHB12733</name>
    <dbReference type="NCBI Taxonomy" id="1353952"/>
    <lineage>
        <taxon>Eukaryota</taxon>
        <taxon>Fungi</taxon>
        <taxon>Dikarya</taxon>
        <taxon>Basidiomycota</taxon>
        <taxon>Agaricomycotina</taxon>
        <taxon>Dacrymycetes</taxon>
        <taxon>Dacrymycetales</taxon>
        <taxon>Dacrymycetaceae</taxon>
        <taxon>Calocera</taxon>
    </lineage>
</organism>
<dbReference type="AlphaFoldDB" id="A0A165CZ87"/>
<evidence type="ECO:0000256" key="1">
    <source>
        <dbReference type="SAM" id="MobiDB-lite"/>
    </source>
</evidence>
<proteinExistence type="predicted"/>
<accession>A0A165CZ87</accession>
<evidence type="ECO:0000313" key="2">
    <source>
        <dbReference type="EMBL" id="KZT51723.1"/>
    </source>
</evidence>
<protein>
    <submittedName>
        <fullName evidence="2">Uncharacterized protein</fullName>
    </submittedName>
</protein>
<feature type="compositionally biased region" description="Basic residues" evidence="1">
    <location>
        <begin position="1"/>
        <end position="12"/>
    </location>
</feature>
<feature type="compositionally biased region" description="Pro residues" evidence="1">
    <location>
        <begin position="15"/>
        <end position="25"/>
    </location>
</feature>
<sequence length="69" mass="7338">MPNTASHHHHSSRPAPSPRPHPPPTAQSLVKPALEPDLLARAPINPIPSRAGLTPYPLNSQQALSSSEL</sequence>
<dbReference type="Proteomes" id="UP000076842">
    <property type="component" value="Unassembled WGS sequence"/>
</dbReference>
<reference evidence="2 3" key="1">
    <citation type="journal article" date="2016" name="Mol. Biol. Evol.">
        <title>Comparative Genomics of Early-Diverging Mushroom-Forming Fungi Provides Insights into the Origins of Lignocellulose Decay Capabilities.</title>
        <authorList>
            <person name="Nagy L.G."/>
            <person name="Riley R."/>
            <person name="Tritt A."/>
            <person name="Adam C."/>
            <person name="Daum C."/>
            <person name="Floudas D."/>
            <person name="Sun H."/>
            <person name="Yadav J.S."/>
            <person name="Pangilinan J."/>
            <person name="Larsson K.H."/>
            <person name="Matsuura K."/>
            <person name="Barry K."/>
            <person name="Labutti K."/>
            <person name="Kuo R."/>
            <person name="Ohm R.A."/>
            <person name="Bhattacharya S.S."/>
            <person name="Shirouzu T."/>
            <person name="Yoshinaga Y."/>
            <person name="Martin F.M."/>
            <person name="Grigoriev I.V."/>
            <person name="Hibbett D.S."/>
        </authorList>
    </citation>
    <scope>NUCLEOTIDE SEQUENCE [LARGE SCALE GENOMIC DNA]</scope>
    <source>
        <strain evidence="2 3">HHB12733</strain>
    </source>
</reference>
<evidence type="ECO:0000313" key="3">
    <source>
        <dbReference type="Proteomes" id="UP000076842"/>
    </source>
</evidence>
<dbReference type="InParanoid" id="A0A165CZ87"/>
<keyword evidence="3" id="KW-1185">Reference proteome</keyword>
<gene>
    <name evidence="2" type="ORF">CALCODRAFT_503185</name>
</gene>
<name>A0A165CZ87_9BASI</name>
<dbReference type="EMBL" id="KV424094">
    <property type="protein sequence ID" value="KZT51723.1"/>
    <property type="molecule type" value="Genomic_DNA"/>
</dbReference>
<feature type="compositionally biased region" description="Polar residues" evidence="1">
    <location>
        <begin position="57"/>
        <end position="69"/>
    </location>
</feature>
<feature type="region of interest" description="Disordered" evidence="1">
    <location>
        <begin position="1"/>
        <end position="69"/>
    </location>
</feature>